<dbReference type="AlphaFoldDB" id="A0A3N4K378"/>
<dbReference type="EMBL" id="ML120355">
    <property type="protein sequence ID" value="RPB05027.1"/>
    <property type="molecule type" value="Genomic_DNA"/>
</dbReference>
<feature type="region of interest" description="Disordered" evidence="1">
    <location>
        <begin position="199"/>
        <end position="237"/>
    </location>
</feature>
<gene>
    <name evidence="2" type="ORF">L873DRAFT_1072850</name>
</gene>
<keyword evidence="3" id="KW-1185">Reference proteome</keyword>
<protein>
    <submittedName>
        <fullName evidence="2">Uncharacterized protein</fullName>
    </submittedName>
</protein>
<proteinExistence type="predicted"/>
<dbReference type="Proteomes" id="UP000276215">
    <property type="component" value="Unassembled WGS sequence"/>
</dbReference>
<organism evidence="2 3">
    <name type="scientific">Choiromyces venosus 120613-1</name>
    <dbReference type="NCBI Taxonomy" id="1336337"/>
    <lineage>
        <taxon>Eukaryota</taxon>
        <taxon>Fungi</taxon>
        <taxon>Dikarya</taxon>
        <taxon>Ascomycota</taxon>
        <taxon>Pezizomycotina</taxon>
        <taxon>Pezizomycetes</taxon>
        <taxon>Pezizales</taxon>
        <taxon>Tuberaceae</taxon>
        <taxon>Choiromyces</taxon>
    </lineage>
</organism>
<evidence type="ECO:0000313" key="2">
    <source>
        <dbReference type="EMBL" id="RPB05027.1"/>
    </source>
</evidence>
<evidence type="ECO:0000256" key="1">
    <source>
        <dbReference type="SAM" id="MobiDB-lite"/>
    </source>
</evidence>
<reference evidence="2 3" key="1">
    <citation type="journal article" date="2018" name="Nat. Ecol. Evol.">
        <title>Pezizomycetes genomes reveal the molecular basis of ectomycorrhizal truffle lifestyle.</title>
        <authorList>
            <person name="Murat C."/>
            <person name="Payen T."/>
            <person name="Noel B."/>
            <person name="Kuo A."/>
            <person name="Morin E."/>
            <person name="Chen J."/>
            <person name="Kohler A."/>
            <person name="Krizsan K."/>
            <person name="Balestrini R."/>
            <person name="Da Silva C."/>
            <person name="Montanini B."/>
            <person name="Hainaut M."/>
            <person name="Levati E."/>
            <person name="Barry K.W."/>
            <person name="Belfiori B."/>
            <person name="Cichocki N."/>
            <person name="Clum A."/>
            <person name="Dockter R.B."/>
            <person name="Fauchery L."/>
            <person name="Guy J."/>
            <person name="Iotti M."/>
            <person name="Le Tacon F."/>
            <person name="Lindquist E.A."/>
            <person name="Lipzen A."/>
            <person name="Malagnac F."/>
            <person name="Mello A."/>
            <person name="Molinier V."/>
            <person name="Miyauchi S."/>
            <person name="Poulain J."/>
            <person name="Riccioni C."/>
            <person name="Rubini A."/>
            <person name="Sitrit Y."/>
            <person name="Splivallo R."/>
            <person name="Traeger S."/>
            <person name="Wang M."/>
            <person name="Zifcakova L."/>
            <person name="Wipf D."/>
            <person name="Zambonelli A."/>
            <person name="Paolocci F."/>
            <person name="Nowrousian M."/>
            <person name="Ottonello S."/>
            <person name="Baldrian P."/>
            <person name="Spatafora J.W."/>
            <person name="Henrissat B."/>
            <person name="Nagy L.G."/>
            <person name="Aury J.M."/>
            <person name="Wincker P."/>
            <person name="Grigoriev I.V."/>
            <person name="Bonfante P."/>
            <person name="Martin F.M."/>
        </authorList>
    </citation>
    <scope>NUCLEOTIDE SEQUENCE [LARGE SCALE GENOMIC DNA]</scope>
    <source>
        <strain evidence="2 3">120613-1</strain>
    </source>
</reference>
<sequence>MNDSTVVGQAPKFEFKDSFDCLNDLCDVPAPEPEGLSSYLIPAVLGSFVKENTFKNLKNSCHQTSLLDSCTVEEQLIDSGATNEALGMPISQLFWVFWLYAVTSSSSRLEEAERIETNKGVFAWIDALVISNGHMSETMTTTSPVTNNLIDLFTTNLFVGSSSPRVLSLALAHLLPAHNSSRISILDFNRDYSSPPISPDLKHTTIKTSSSSAPPTGDPLQLASGGGPNPSYPCLSE</sequence>
<name>A0A3N4K378_9PEZI</name>
<evidence type="ECO:0000313" key="3">
    <source>
        <dbReference type="Proteomes" id="UP000276215"/>
    </source>
</evidence>
<accession>A0A3N4K378</accession>
<dbReference type="OrthoDB" id="5419923at2759"/>